<protein>
    <submittedName>
        <fullName evidence="2">Uncharacterized protein</fullName>
    </submittedName>
</protein>
<evidence type="ECO:0000256" key="1">
    <source>
        <dbReference type="SAM" id="MobiDB-lite"/>
    </source>
</evidence>
<dbReference type="AlphaFoldDB" id="A0A6C0LPC8"/>
<dbReference type="EMBL" id="MN740541">
    <property type="protein sequence ID" value="QHU32766.1"/>
    <property type="molecule type" value="Genomic_DNA"/>
</dbReference>
<organism evidence="2">
    <name type="scientific">viral metagenome</name>
    <dbReference type="NCBI Taxonomy" id="1070528"/>
    <lineage>
        <taxon>unclassified sequences</taxon>
        <taxon>metagenomes</taxon>
        <taxon>organismal metagenomes</taxon>
    </lineage>
</organism>
<evidence type="ECO:0000313" key="2">
    <source>
        <dbReference type="EMBL" id="QHU32766.1"/>
    </source>
</evidence>
<feature type="compositionally biased region" description="Basic and acidic residues" evidence="1">
    <location>
        <begin position="13"/>
        <end position="22"/>
    </location>
</feature>
<name>A0A6C0LPC8_9ZZZZ</name>
<reference evidence="2" key="1">
    <citation type="journal article" date="2020" name="Nature">
        <title>Giant virus diversity and host interactions through global metagenomics.</title>
        <authorList>
            <person name="Schulz F."/>
            <person name="Roux S."/>
            <person name="Paez-Espino D."/>
            <person name="Jungbluth S."/>
            <person name="Walsh D.A."/>
            <person name="Denef V.J."/>
            <person name="McMahon K.D."/>
            <person name="Konstantinidis K.T."/>
            <person name="Eloe-Fadrosh E.A."/>
            <person name="Kyrpides N.C."/>
            <person name="Woyke T."/>
        </authorList>
    </citation>
    <scope>NUCLEOTIDE SEQUENCE</scope>
    <source>
        <strain evidence="2">GVMAG-M-3300027969-2</strain>
    </source>
</reference>
<accession>A0A6C0LPC8</accession>
<sequence>MPVTDPKKKSKIEKKLKLKEDNVPPPPSPSTTTTSSNVIDIPIHANVPTNPYTPAILNSLKNIKNITKYQENKIRHLFKEKTIYEFNNKKYTYLNNDTLNQNFYFTLGKNRDNKPYEVRFCVFNINGKCKEPFLQFLLEINKTDNPDRNLLTFPRFNLDAEVFGDNDEDDVRDIFEKNCFEKFKQYTHDVSDEVISASYRGFIEDDNNTIYAFFDSTRYNIKDNEQQVWCILDEIINEKKVFGNNHTDETILNMFNKNEFIAYITDEHGGKLNFPCCLYICKLNEEEDDYINVYVDDPDKDVDNYKILHYVFRNYCWFFTTDPIEREDLVKLRKIKRCASFIDKSLYILNISKDIDNINFDVDDENDSYEGMSSDDIPKSHEKYSCIYFFENYKQMWCIKDPLRFTEISHSS</sequence>
<proteinExistence type="predicted"/>
<feature type="region of interest" description="Disordered" evidence="1">
    <location>
        <begin position="1"/>
        <end position="37"/>
    </location>
</feature>